<dbReference type="InterPro" id="IPR027408">
    <property type="entry name" value="PNPase/RNase_PH_dom_sf"/>
</dbReference>
<keyword evidence="1" id="KW-0694">RNA-binding</keyword>
<feature type="domain" description="Exoribonuclease phosphorolytic" evidence="2">
    <location>
        <begin position="138"/>
        <end position="171"/>
    </location>
</feature>
<feature type="non-terminal residue" evidence="4">
    <location>
        <position position="1"/>
    </location>
</feature>
<dbReference type="InterPro" id="IPR015848">
    <property type="entry name" value="PNPase_PH_RNA-bd_bac/org-type"/>
</dbReference>
<organism evidence="4">
    <name type="scientific">mine drainage metagenome</name>
    <dbReference type="NCBI Taxonomy" id="410659"/>
    <lineage>
        <taxon>unclassified sequences</taxon>
        <taxon>metagenomes</taxon>
        <taxon>ecological metagenomes</taxon>
    </lineage>
</organism>
<dbReference type="GO" id="GO:0006402">
    <property type="term" value="P:mRNA catabolic process"/>
    <property type="evidence" value="ECO:0007669"/>
    <property type="project" value="InterPro"/>
</dbReference>
<accession>T0ZL72</accession>
<dbReference type="Pfam" id="PF03726">
    <property type="entry name" value="PNPase"/>
    <property type="match status" value="1"/>
</dbReference>
<dbReference type="AlphaFoldDB" id="T0ZL72"/>
<dbReference type="SUPFAM" id="SSF46915">
    <property type="entry name" value="Polynucleotide phosphorylase/guanosine pentaphosphate synthase (PNPase/GPSI), domain 3"/>
    <property type="match status" value="1"/>
</dbReference>
<gene>
    <name evidence="4" type="ORF">B2A_14452</name>
</gene>
<evidence type="ECO:0000313" key="4">
    <source>
        <dbReference type="EMBL" id="EQD29469.1"/>
    </source>
</evidence>
<dbReference type="SUPFAM" id="SSF55666">
    <property type="entry name" value="Ribonuclease PH domain 2-like"/>
    <property type="match status" value="1"/>
</dbReference>
<keyword evidence="4" id="KW-0808">Transferase</keyword>
<sequence length="173" mass="19149">AINMVEAGANEVSEEIVVEALARAHERIKQIVEMIEELVAKVGKPNMEYPRVGTPAEIKQAVTEVAYDRINQAFREADKPQRDIQLDAVKADVQRQLQERFPDHGGDVSAAFEAVLKMAVRRAILDEGLRPDGRRLEEIRPIWCEVGVLPRAHGSAVFTRGQTQALSVATLGT</sequence>
<evidence type="ECO:0000259" key="3">
    <source>
        <dbReference type="Pfam" id="PF03726"/>
    </source>
</evidence>
<evidence type="ECO:0000259" key="2">
    <source>
        <dbReference type="Pfam" id="PF01138"/>
    </source>
</evidence>
<dbReference type="InterPro" id="IPR012162">
    <property type="entry name" value="PNPase"/>
</dbReference>
<comment type="caution">
    <text evidence="4">The sequence shown here is derived from an EMBL/GenBank/DDBJ whole genome shotgun (WGS) entry which is preliminary data.</text>
</comment>
<proteinExistence type="predicted"/>
<dbReference type="GO" id="GO:0005829">
    <property type="term" value="C:cytosol"/>
    <property type="evidence" value="ECO:0007669"/>
    <property type="project" value="TreeGrafter"/>
</dbReference>
<protein>
    <submittedName>
        <fullName evidence="4">Polyribonucleotide nucleotidyltransferase</fullName>
    </submittedName>
</protein>
<dbReference type="GO" id="GO:0006396">
    <property type="term" value="P:RNA processing"/>
    <property type="evidence" value="ECO:0007669"/>
    <property type="project" value="InterPro"/>
</dbReference>
<dbReference type="Gene3D" id="1.10.10.400">
    <property type="entry name" value="Polyribonucleotide nucleotidyltransferase, RNA-binding domain"/>
    <property type="match status" value="1"/>
</dbReference>
<name>T0ZL72_9ZZZZ</name>
<dbReference type="SUPFAM" id="SSF54211">
    <property type="entry name" value="Ribosomal protein S5 domain 2-like"/>
    <property type="match status" value="1"/>
</dbReference>
<dbReference type="GO" id="GO:0003723">
    <property type="term" value="F:RNA binding"/>
    <property type="evidence" value="ECO:0007669"/>
    <property type="project" value="UniProtKB-KW"/>
</dbReference>
<feature type="non-terminal residue" evidence="4">
    <location>
        <position position="173"/>
    </location>
</feature>
<dbReference type="Pfam" id="PF01138">
    <property type="entry name" value="RNase_PH"/>
    <property type="match status" value="1"/>
</dbReference>
<dbReference type="PANTHER" id="PTHR11252">
    <property type="entry name" value="POLYRIBONUCLEOTIDE NUCLEOTIDYLTRANSFERASE"/>
    <property type="match status" value="1"/>
</dbReference>
<dbReference type="InterPro" id="IPR036345">
    <property type="entry name" value="ExoRNase_PH_dom2_sf"/>
</dbReference>
<dbReference type="GO" id="GO:0000175">
    <property type="term" value="F:3'-5'-RNA exonuclease activity"/>
    <property type="evidence" value="ECO:0007669"/>
    <property type="project" value="TreeGrafter"/>
</dbReference>
<reference evidence="4" key="2">
    <citation type="journal article" date="2014" name="ISME J.">
        <title>Microbial stratification in low pH oxic and suboxic macroscopic growths along an acid mine drainage.</title>
        <authorList>
            <person name="Mendez-Garcia C."/>
            <person name="Mesa V."/>
            <person name="Sprenger R.R."/>
            <person name="Richter M."/>
            <person name="Diez M.S."/>
            <person name="Solano J."/>
            <person name="Bargiela R."/>
            <person name="Golyshina O.V."/>
            <person name="Manteca A."/>
            <person name="Ramos J.L."/>
            <person name="Gallego J.R."/>
            <person name="Llorente I."/>
            <person name="Martins Dos Santos V.A."/>
            <person name="Jensen O.N."/>
            <person name="Pelaez A.I."/>
            <person name="Sanchez J."/>
            <person name="Ferrer M."/>
        </authorList>
    </citation>
    <scope>NUCLEOTIDE SEQUENCE</scope>
</reference>
<dbReference type="Gene3D" id="3.30.230.70">
    <property type="entry name" value="GHMP Kinase, N-terminal domain"/>
    <property type="match status" value="2"/>
</dbReference>
<dbReference type="EMBL" id="AUZZ01010500">
    <property type="protein sequence ID" value="EQD29469.1"/>
    <property type="molecule type" value="Genomic_DNA"/>
</dbReference>
<dbReference type="InterPro" id="IPR020568">
    <property type="entry name" value="Ribosomal_Su5_D2-typ_SF"/>
</dbReference>
<dbReference type="GO" id="GO:0004654">
    <property type="term" value="F:polyribonucleotide nucleotidyltransferase activity"/>
    <property type="evidence" value="ECO:0007669"/>
    <property type="project" value="InterPro"/>
</dbReference>
<dbReference type="PANTHER" id="PTHR11252:SF0">
    <property type="entry name" value="POLYRIBONUCLEOTIDE NUCLEOTIDYLTRANSFERASE 1, MITOCHONDRIAL"/>
    <property type="match status" value="1"/>
</dbReference>
<reference evidence="4" key="1">
    <citation type="submission" date="2013-08" db="EMBL/GenBank/DDBJ databases">
        <authorList>
            <person name="Mendez C."/>
            <person name="Richter M."/>
            <person name="Ferrer M."/>
            <person name="Sanchez J."/>
        </authorList>
    </citation>
    <scope>NUCLEOTIDE SEQUENCE</scope>
</reference>
<feature type="domain" description="Polyribonucleotide nucleotidyltransferase RNA-binding" evidence="3">
    <location>
        <begin position="57"/>
        <end position="135"/>
    </location>
</feature>
<evidence type="ECO:0000256" key="1">
    <source>
        <dbReference type="ARBA" id="ARBA00022884"/>
    </source>
</evidence>
<dbReference type="InterPro" id="IPR001247">
    <property type="entry name" value="ExoRNase_PH_dom1"/>
</dbReference>
<dbReference type="InterPro" id="IPR036456">
    <property type="entry name" value="PNPase_PH_RNA-bd_sf"/>
</dbReference>